<evidence type="ECO:0000313" key="3">
    <source>
        <dbReference type="Proteomes" id="UP001380365"/>
    </source>
</evidence>
<dbReference type="PANTHER" id="PTHR47738:SF1">
    <property type="entry name" value="NITROGEN REGULATORY PROTEIN"/>
    <property type="match status" value="1"/>
</dbReference>
<dbReference type="RefSeq" id="WP_132882969.1">
    <property type="nucleotide sequence ID" value="NZ_JBBGZA010000001.1"/>
</dbReference>
<dbReference type="PROSITE" id="PS51094">
    <property type="entry name" value="PTS_EIIA_TYPE_2"/>
    <property type="match status" value="1"/>
</dbReference>
<keyword evidence="3" id="KW-1185">Reference proteome</keyword>
<gene>
    <name evidence="2" type="ORF">WH159_02525</name>
</gene>
<dbReference type="Pfam" id="PF00359">
    <property type="entry name" value="PTS_EIIA_2"/>
    <property type="match status" value="1"/>
</dbReference>
<dbReference type="InterPro" id="IPR002178">
    <property type="entry name" value="PTS_EIIA_type-2_dom"/>
</dbReference>
<protein>
    <submittedName>
        <fullName evidence="2">PTS sugar transporter subunit IIA</fullName>
    </submittedName>
</protein>
<feature type="domain" description="PTS EIIA type-2" evidence="1">
    <location>
        <begin position="6"/>
        <end position="148"/>
    </location>
</feature>
<dbReference type="InterPro" id="IPR016152">
    <property type="entry name" value="PTrfase/Anion_transptr"/>
</dbReference>
<reference evidence="2 3" key="1">
    <citation type="submission" date="2023-12" db="EMBL/GenBank/DDBJ databases">
        <title>Gut-associated functions are favored during microbiome assembly across C. elegans life.</title>
        <authorList>
            <person name="Zimmermann J."/>
        </authorList>
    </citation>
    <scope>NUCLEOTIDE SEQUENCE [LARGE SCALE GENOMIC DNA]</scope>
    <source>
        <strain evidence="2 3">JUb134</strain>
    </source>
</reference>
<keyword evidence="2" id="KW-0813">Transport</keyword>
<evidence type="ECO:0000259" key="1">
    <source>
        <dbReference type="PROSITE" id="PS51094"/>
    </source>
</evidence>
<organism evidence="2 3">
    <name type="scientific">Sphingomonas molluscorum</name>
    <dbReference type="NCBI Taxonomy" id="418184"/>
    <lineage>
        <taxon>Bacteria</taxon>
        <taxon>Pseudomonadati</taxon>
        <taxon>Pseudomonadota</taxon>
        <taxon>Alphaproteobacteria</taxon>
        <taxon>Sphingomonadales</taxon>
        <taxon>Sphingomonadaceae</taxon>
        <taxon>Sphingomonas</taxon>
    </lineage>
</organism>
<proteinExistence type="predicted"/>
<dbReference type="PANTHER" id="PTHR47738">
    <property type="entry name" value="PTS SYSTEM FRUCTOSE-LIKE EIIA COMPONENT-RELATED"/>
    <property type="match status" value="1"/>
</dbReference>
<dbReference type="InterPro" id="IPR051541">
    <property type="entry name" value="PTS_SugarTrans_NitroReg"/>
</dbReference>
<evidence type="ECO:0000313" key="2">
    <source>
        <dbReference type="EMBL" id="MEJ5093423.1"/>
    </source>
</evidence>
<dbReference type="Gene3D" id="3.40.930.10">
    <property type="entry name" value="Mannitol-specific EII, Chain A"/>
    <property type="match status" value="1"/>
</dbReference>
<sequence>MIDFSDLLTPDRVLAGVPAVNRKALFQQLGTVAATVPGVDARAACDLLTHRERLGSTGFGNGTATPHARIPGLGSVVGVFVRMAKPIDFAAVDDLPVDLVFALFSPSEGAEHLKALARVSRALRDADFRAKLRGAGSSDALYALLTGVEARDAA</sequence>
<dbReference type="CDD" id="cd00211">
    <property type="entry name" value="PTS_IIA_fru"/>
    <property type="match status" value="1"/>
</dbReference>
<dbReference type="EMBL" id="JBBGZA010000001">
    <property type="protein sequence ID" value="MEJ5093423.1"/>
    <property type="molecule type" value="Genomic_DNA"/>
</dbReference>
<dbReference type="Proteomes" id="UP001380365">
    <property type="component" value="Unassembled WGS sequence"/>
</dbReference>
<name>A0ABU8Q189_9SPHN</name>
<dbReference type="SUPFAM" id="SSF55804">
    <property type="entry name" value="Phoshotransferase/anion transport protein"/>
    <property type="match status" value="1"/>
</dbReference>
<comment type="caution">
    <text evidence="2">The sequence shown here is derived from an EMBL/GenBank/DDBJ whole genome shotgun (WGS) entry which is preliminary data.</text>
</comment>
<accession>A0ABU8Q189</accession>
<keyword evidence="2" id="KW-0762">Sugar transport</keyword>